<dbReference type="SMART" id="SM00360">
    <property type="entry name" value="RRM"/>
    <property type="match status" value="2"/>
</dbReference>
<keyword evidence="8" id="KW-0539">Nucleus</keyword>
<dbReference type="AlphaFoldDB" id="A0A8H7R1D4"/>
<evidence type="ECO:0000256" key="7">
    <source>
        <dbReference type="ARBA" id="ARBA00023187"/>
    </source>
</evidence>
<evidence type="ECO:0000256" key="10">
    <source>
        <dbReference type="PROSITE-ProRule" id="PRU00176"/>
    </source>
</evidence>
<evidence type="ECO:0000256" key="9">
    <source>
        <dbReference type="ARBA" id="ARBA00023274"/>
    </source>
</evidence>
<gene>
    <name evidence="13" type="ORF">INT46_011955</name>
</gene>
<dbReference type="PROSITE" id="PS50102">
    <property type="entry name" value="RRM"/>
    <property type="match status" value="2"/>
</dbReference>
<dbReference type="SUPFAM" id="SSF54928">
    <property type="entry name" value="RNA-binding domain, RBD"/>
    <property type="match status" value="2"/>
</dbReference>
<evidence type="ECO:0000256" key="1">
    <source>
        <dbReference type="ARBA" id="ARBA00004123"/>
    </source>
</evidence>
<evidence type="ECO:0000259" key="12">
    <source>
        <dbReference type="PROSITE" id="PS50102"/>
    </source>
</evidence>
<feature type="region of interest" description="Disordered" evidence="11">
    <location>
        <begin position="1"/>
        <end position="69"/>
    </location>
</feature>
<comment type="caution">
    <text evidence="13">The sequence shown here is derived from an EMBL/GenBank/DDBJ whole genome shotgun (WGS) entry which is preliminary data.</text>
</comment>
<dbReference type="Proteomes" id="UP000650833">
    <property type="component" value="Unassembled WGS sequence"/>
</dbReference>
<dbReference type="CDD" id="cd12246">
    <property type="entry name" value="RRM1_U1A_like"/>
    <property type="match status" value="1"/>
</dbReference>
<keyword evidence="6 10" id="KW-0694">RNA-binding</keyword>
<feature type="compositionally biased region" description="Pro residues" evidence="11">
    <location>
        <begin position="21"/>
        <end position="40"/>
    </location>
</feature>
<keyword evidence="3" id="KW-0507">mRNA processing</keyword>
<protein>
    <recommendedName>
        <fullName evidence="12">RRM domain-containing protein</fullName>
    </recommendedName>
</protein>
<proteinExistence type="inferred from homology"/>
<evidence type="ECO:0000256" key="8">
    <source>
        <dbReference type="ARBA" id="ARBA00023242"/>
    </source>
</evidence>
<feature type="compositionally biased region" description="Pro residues" evidence="11">
    <location>
        <begin position="48"/>
        <end position="62"/>
    </location>
</feature>
<dbReference type="GO" id="GO:0006397">
    <property type="term" value="P:mRNA processing"/>
    <property type="evidence" value="ECO:0007669"/>
    <property type="project" value="UniProtKB-KW"/>
</dbReference>
<feature type="region of interest" description="Disordered" evidence="11">
    <location>
        <begin position="205"/>
        <end position="226"/>
    </location>
</feature>
<dbReference type="FunFam" id="3.30.70.330:FF:000039">
    <property type="entry name" value="U1 small nuclear ribonucleoprotein A"/>
    <property type="match status" value="1"/>
</dbReference>
<keyword evidence="14" id="KW-1185">Reference proteome</keyword>
<dbReference type="GO" id="GO:0030532">
    <property type="term" value="C:small nuclear ribonucleoprotein complex"/>
    <property type="evidence" value="ECO:0007669"/>
    <property type="project" value="UniProtKB-ARBA"/>
</dbReference>
<feature type="domain" description="RRM" evidence="12">
    <location>
        <begin position="99"/>
        <end position="178"/>
    </location>
</feature>
<evidence type="ECO:0000256" key="6">
    <source>
        <dbReference type="ARBA" id="ARBA00022884"/>
    </source>
</evidence>
<accession>A0A8H7R1D4</accession>
<dbReference type="Pfam" id="PF00076">
    <property type="entry name" value="RRM_1"/>
    <property type="match status" value="2"/>
</dbReference>
<evidence type="ECO:0000256" key="4">
    <source>
        <dbReference type="ARBA" id="ARBA00022728"/>
    </source>
</evidence>
<dbReference type="OrthoDB" id="266020at2759"/>
<evidence type="ECO:0000256" key="3">
    <source>
        <dbReference type="ARBA" id="ARBA00022664"/>
    </source>
</evidence>
<dbReference type="GO" id="GO:0008380">
    <property type="term" value="P:RNA splicing"/>
    <property type="evidence" value="ECO:0007669"/>
    <property type="project" value="UniProtKB-KW"/>
</dbReference>
<dbReference type="InterPro" id="IPR012677">
    <property type="entry name" value="Nucleotide-bd_a/b_plait_sf"/>
</dbReference>
<evidence type="ECO:0000256" key="11">
    <source>
        <dbReference type="SAM" id="MobiDB-lite"/>
    </source>
</evidence>
<comment type="similarity">
    <text evidence="2">Belongs to the RRM U1 A/B'' family.</text>
</comment>
<dbReference type="EMBL" id="JAEPRC010000253">
    <property type="protein sequence ID" value="KAG2202684.1"/>
    <property type="molecule type" value="Genomic_DNA"/>
</dbReference>
<dbReference type="PANTHER" id="PTHR10501">
    <property type="entry name" value="U1 SMALL NUCLEAR RIBONUCLEOPROTEIN A/U2 SMALL NUCLEAR RIBONUCLEOPROTEIN B"/>
    <property type="match status" value="1"/>
</dbReference>
<dbReference type="CDD" id="cd12247">
    <property type="entry name" value="RRM2_U1A_like"/>
    <property type="match status" value="1"/>
</dbReference>
<sequence>MSQPPQQLPPGGAPPFNGNNGPPPPPFPGNMPPNGFPGMPPQHGGFPGGPPPPQGQFPPPPGGMQFTPGVPVAAAPAVPSGTVNGIPVAKQPLNTTPSRTVYVSNLNEKVKLDVLKNSLRTLFKQFGDVLDVIAHQNIRMRGQAFVAFPDEESAEKAIKELQHFNLYDKPMVLQFARNKSDVHAKSDGDYDSHYKQRMAKKEEVSKMPLPGSHKPTFKASRPQQKSTHFNPTANIPDEYLPPNNILFLQKLPETITQQQLVELFQRYPGFKEVRMIPTKKSIAFVEYDNELQSAAAKSELSGHSFGPDQEMKVTFARK</sequence>
<dbReference type="GO" id="GO:0005681">
    <property type="term" value="C:spliceosomal complex"/>
    <property type="evidence" value="ECO:0007669"/>
    <property type="project" value="UniProtKB-KW"/>
</dbReference>
<dbReference type="InterPro" id="IPR000504">
    <property type="entry name" value="RRM_dom"/>
</dbReference>
<evidence type="ECO:0000313" key="13">
    <source>
        <dbReference type="EMBL" id="KAG2202684.1"/>
    </source>
</evidence>
<evidence type="ECO:0000313" key="14">
    <source>
        <dbReference type="Proteomes" id="UP000650833"/>
    </source>
</evidence>
<keyword evidence="7" id="KW-0508">mRNA splicing</keyword>
<keyword evidence="4" id="KW-0747">Spliceosome</keyword>
<reference evidence="13" key="1">
    <citation type="submission" date="2020-12" db="EMBL/GenBank/DDBJ databases">
        <title>Metabolic potential, ecology and presence of endohyphal bacteria is reflected in genomic diversity of Mucoromycotina.</title>
        <authorList>
            <person name="Muszewska A."/>
            <person name="Okrasinska A."/>
            <person name="Steczkiewicz K."/>
            <person name="Drgas O."/>
            <person name="Orlowska M."/>
            <person name="Perlinska-Lenart U."/>
            <person name="Aleksandrzak-Piekarczyk T."/>
            <person name="Szatraj K."/>
            <person name="Zielenkiewicz U."/>
            <person name="Pilsyk S."/>
            <person name="Malc E."/>
            <person name="Mieczkowski P."/>
            <person name="Kruszewska J.S."/>
            <person name="Biernat P."/>
            <person name="Pawlowska J."/>
        </authorList>
    </citation>
    <scope>NUCLEOTIDE SEQUENCE</scope>
    <source>
        <strain evidence="13">CBS 226.32</strain>
    </source>
</reference>
<evidence type="ECO:0000256" key="2">
    <source>
        <dbReference type="ARBA" id="ARBA00007243"/>
    </source>
</evidence>
<organism evidence="13 14">
    <name type="scientific">Mucor plumbeus</name>
    <dbReference type="NCBI Taxonomy" id="97098"/>
    <lineage>
        <taxon>Eukaryota</taxon>
        <taxon>Fungi</taxon>
        <taxon>Fungi incertae sedis</taxon>
        <taxon>Mucoromycota</taxon>
        <taxon>Mucoromycotina</taxon>
        <taxon>Mucoromycetes</taxon>
        <taxon>Mucorales</taxon>
        <taxon>Mucorineae</taxon>
        <taxon>Mucoraceae</taxon>
        <taxon>Mucor</taxon>
    </lineage>
</organism>
<dbReference type="FunFam" id="3.30.70.330:FF:000029">
    <property type="entry name" value="U2 small nuclear ribonucleoprotein B"/>
    <property type="match status" value="1"/>
</dbReference>
<comment type="subcellular location">
    <subcellularLocation>
        <location evidence="1">Nucleus</location>
    </subcellularLocation>
</comment>
<name>A0A8H7R1D4_9FUNG</name>
<feature type="domain" description="RRM" evidence="12">
    <location>
        <begin position="244"/>
        <end position="318"/>
    </location>
</feature>
<dbReference type="Gene3D" id="3.30.70.330">
    <property type="match status" value="2"/>
</dbReference>
<dbReference type="GO" id="GO:0003723">
    <property type="term" value="F:RNA binding"/>
    <property type="evidence" value="ECO:0007669"/>
    <property type="project" value="UniProtKB-UniRule"/>
</dbReference>
<keyword evidence="5" id="KW-0677">Repeat</keyword>
<feature type="compositionally biased region" description="Pro residues" evidence="11">
    <location>
        <begin position="1"/>
        <end position="13"/>
    </location>
</feature>
<dbReference type="InterPro" id="IPR035979">
    <property type="entry name" value="RBD_domain_sf"/>
</dbReference>
<keyword evidence="9" id="KW-0687">Ribonucleoprotein</keyword>
<evidence type="ECO:0000256" key="5">
    <source>
        <dbReference type="ARBA" id="ARBA00022737"/>
    </source>
</evidence>